<dbReference type="PRINTS" id="PR00463">
    <property type="entry name" value="EP450I"/>
</dbReference>
<dbReference type="PANTHER" id="PTHR24291">
    <property type="entry name" value="CYTOCHROME P450 FAMILY 4"/>
    <property type="match status" value="1"/>
</dbReference>
<dbReference type="PANTHER" id="PTHR24291:SF189">
    <property type="entry name" value="CYTOCHROME P450 4C3-RELATED"/>
    <property type="match status" value="1"/>
</dbReference>
<keyword evidence="5" id="KW-0256">Endoplasmic reticulum</keyword>
<dbReference type="GO" id="GO:0016705">
    <property type="term" value="F:oxidoreductase activity, acting on paired donors, with incorporation or reduction of molecular oxygen"/>
    <property type="evidence" value="ECO:0007669"/>
    <property type="project" value="InterPro"/>
</dbReference>
<evidence type="ECO:0000256" key="8">
    <source>
        <dbReference type="ARBA" id="ARBA00023136"/>
    </source>
</evidence>
<dbReference type="InterPro" id="IPR050196">
    <property type="entry name" value="Cytochrome_P450_Monoox"/>
</dbReference>
<keyword evidence="9" id="KW-0479">Metal-binding</keyword>
<evidence type="ECO:0000256" key="4">
    <source>
        <dbReference type="ARBA" id="ARBA00022617"/>
    </source>
</evidence>
<gene>
    <name evidence="11" type="ORF">QR98_0059260</name>
</gene>
<dbReference type="GO" id="GO:0004497">
    <property type="term" value="F:monooxygenase activity"/>
    <property type="evidence" value="ECO:0007669"/>
    <property type="project" value="UniProtKB-KW"/>
</dbReference>
<dbReference type="Proteomes" id="UP000616769">
    <property type="component" value="Unassembled WGS sequence"/>
</dbReference>
<evidence type="ECO:0000313" key="12">
    <source>
        <dbReference type="Proteomes" id="UP000616769"/>
    </source>
</evidence>
<organism evidence="11 12">
    <name type="scientific">Sarcoptes scabiei</name>
    <name type="common">Itch mite</name>
    <name type="synonym">Acarus scabiei</name>
    <dbReference type="NCBI Taxonomy" id="52283"/>
    <lineage>
        <taxon>Eukaryota</taxon>
        <taxon>Metazoa</taxon>
        <taxon>Ecdysozoa</taxon>
        <taxon>Arthropoda</taxon>
        <taxon>Chelicerata</taxon>
        <taxon>Arachnida</taxon>
        <taxon>Acari</taxon>
        <taxon>Acariformes</taxon>
        <taxon>Sarcoptiformes</taxon>
        <taxon>Astigmata</taxon>
        <taxon>Psoroptidia</taxon>
        <taxon>Sarcoptoidea</taxon>
        <taxon>Sarcoptidae</taxon>
        <taxon>Sarcoptinae</taxon>
        <taxon>Sarcoptes</taxon>
    </lineage>
</organism>
<comment type="subcellular location">
    <subcellularLocation>
        <location evidence="2">Endoplasmic reticulum membrane</location>
    </subcellularLocation>
</comment>
<evidence type="ECO:0000313" key="11">
    <source>
        <dbReference type="EMBL" id="KPM07432.1"/>
    </source>
</evidence>
<dbReference type="GO" id="GO:0020037">
    <property type="term" value="F:heme binding"/>
    <property type="evidence" value="ECO:0007669"/>
    <property type="project" value="InterPro"/>
</dbReference>
<dbReference type="InterPro" id="IPR001128">
    <property type="entry name" value="Cyt_P450"/>
</dbReference>
<keyword evidence="8" id="KW-0472">Membrane</keyword>
<keyword evidence="4 9" id="KW-0349">Heme</keyword>
<dbReference type="InterPro" id="IPR036396">
    <property type="entry name" value="Cyt_P450_sf"/>
</dbReference>
<evidence type="ECO:0000256" key="1">
    <source>
        <dbReference type="ARBA" id="ARBA00001971"/>
    </source>
</evidence>
<sequence>MLIIHTADSAETVLNSNVVIEKSDEYRMMRPWLKGGLLLSGGNRWRQRRKLLTPTFHFNILEQFLEIMNDNANILIKVIRQKISDNITAEREGLNIVPLFTNVALDIIAETAMGVQISSQKNLNQQYVETITRGRACSKDLKLVHDFTMNVIKERKKMLADESDSKAEVSFEAFESKRKRRLAFMDLLIDQHNNDPIHFTLEDIQEEVDTFMFEGHDTTAMSMIWTLFLLAHHQNYQMQARKEVQMICEEIPRTKGWSTFYLPFFKSKWKRLKDVDNLPGPKCTSVIMGNIPYNMLWNSILNAKDYKSIIINLMSSISGYTQIYQKEKIFRVWLSWEPLVFVWNPETVEKILSNNFLLEKSAQYKFLHPWLGTGLLTSEGSKWRTRRKLLVPAFHFKILHDFVPVFNEQAKILVHRLRSIARRKCNNCTVIDIVPVITACTLDIICDQHIKSDGKTMSEEDIREEVDTFMFEGHDTTAMALSWILFMLGHHPEIQAKAAAEIDAFFDEIDKENPSNPSNNELKKERLKFNDHEDDIHLGLDEIKSLKFLECCIKEGLRLFPSVPFIGRRLHEDIILNNRNVPKGTIIFVYIYMLHRDPNVFPDPERFDPDRFSQENSIGRHPFAFVPFSAGPRNCIGQRFAMSELKVVLAHLLRNFRFESLDQRDKISAMMEMVYRPKSPLRLRVYERRKSELLDNVTMELMVTEKRSNKSRMLNNGSAESSSHSSLGDAGIGSDRTSVQSSNHFDHNDNHSILDLRDSEGDY</sequence>
<dbReference type="CDD" id="cd20628">
    <property type="entry name" value="CYP4"/>
    <property type="match status" value="1"/>
</dbReference>
<dbReference type="Pfam" id="PF00067">
    <property type="entry name" value="p450"/>
    <property type="match status" value="3"/>
</dbReference>
<evidence type="ECO:0000256" key="7">
    <source>
        <dbReference type="ARBA" id="ARBA00023033"/>
    </source>
</evidence>
<dbReference type="AlphaFoldDB" id="A0A132A8X6"/>
<proteinExistence type="inferred from homology"/>
<dbReference type="GO" id="GO:0005789">
    <property type="term" value="C:endoplasmic reticulum membrane"/>
    <property type="evidence" value="ECO:0007669"/>
    <property type="project" value="UniProtKB-SubCell"/>
</dbReference>
<dbReference type="Gene3D" id="1.10.630.10">
    <property type="entry name" value="Cytochrome P450"/>
    <property type="match status" value="3"/>
</dbReference>
<dbReference type="OrthoDB" id="6433301at2759"/>
<dbReference type="InterPro" id="IPR002401">
    <property type="entry name" value="Cyt_P450_E_grp-I"/>
</dbReference>
<accession>A0A132A8X6</accession>
<feature type="binding site" description="axial binding residue" evidence="9">
    <location>
        <position position="635"/>
    </location>
    <ligand>
        <name>heme</name>
        <dbReference type="ChEBI" id="CHEBI:30413"/>
    </ligand>
    <ligandPart>
        <name>Fe</name>
        <dbReference type="ChEBI" id="CHEBI:18248"/>
    </ligandPart>
</feature>
<protein>
    <submittedName>
        <fullName evidence="11">Cytochrome P450-like protein 18</fullName>
    </submittedName>
</protein>
<comment type="cofactor">
    <cofactor evidence="1 9">
        <name>heme</name>
        <dbReference type="ChEBI" id="CHEBI:30413"/>
    </cofactor>
</comment>
<dbReference type="GO" id="GO:0005506">
    <property type="term" value="F:iron ion binding"/>
    <property type="evidence" value="ECO:0007669"/>
    <property type="project" value="InterPro"/>
</dbReference>
<dbReference type="EMBL" id="JXLN01011567">
    <property type="protein sequence ID" value="KPM07432.1"/>
    <property type="molecule type" value="Genomic_DNA"/>
</dbReference>
<feature type="compositionally biased region" description="Basic and acidic residues" evidence="10">
    <location>
        <begin position="744"/>
        <end position="763"/>
    </location>
</feature>
<evidence type="ECO:0000256" key="2">
    <source>
        <dbReference type="ARBA" id="ARBA00004586"/>
    </source>
</evidence>
<comment type="caution">
    <text evidence="11">The sequence shown here is derived from an EMBL/GenBank/DDBJ whole genome shotgun (WGS) entry which is preliminary data.</text>
</comment>
<evidence type="ECO:0000256" key="9">
    <source>
        <dbReference type="PIRSR" id="PIRSR602401-1"/>
    </source>
</evidence>
<dbReference type="PROSITE" id="PS00086">
    <property type="entry name" value="CYTOCHROME_P450"/>
    <property type="match status" value="1"/>
</dbReference>
<dbReference type="SUPFAM" id="SSF48264">
    <property type="entry name" value="Cytochrome P450"/>
    <property type="match status" value="2"/>
</dbReference>
<keyword evidence="7" id="KW-0560">Oxidoreductase</keyword>
<dbReference type="PRINTS" id="PR00385">
    <property type="entry name" value="P450"/>
</dbReference>
<reference evidence="11 12" key="1">
    <citation type="journal article" date="2015" name="Parasit. Vectors">
        <title>Draft genome of the scabies mite.</title>
        <authorList>
            <person name="Rider S.D.Jr."/>
            <person name="Morgan M.S."/>
            <person name="Arlian L.G."/>
        </authorList>
    </citation>
    <scope>NUCLEOTIDE SEQUENCE [LARGE SCALE GENOMIC DNA]</scope>
    <source>
        <strain evidence="11">Arlian Lab</strain>
    </source>
</reference>
<keyword evidence="6 9" id="KW-0408">Iron</keyword>
<dbReference type="InterPro" id="IPR017972">
    <property type="entry name" value="Cyt_P450_CS"/>
</dbReference>
<evidence type="ECO:0000256" key="6">
    <source>
        <dbReference type="ARBA" id="ARBA00023004"/>
    </source>
</evidence>
<evidence type="ECO:0000256" key="3">
    <source>
        <dbReference type="ARBA" id="ARBA00010617"/>
    </source>
</evidence>
<comment type="similarity">
    <text evidence="3">Belongs to the cytochrome P450 family.</text>
</comment>
<name>A0A132A8X6_SARSC</name>
<dbReference type="VEuPathDB" id="VectorBase:SSCA000798"/>
<feature type="region of interest" description="Disordered" evidence="10">
    <location>
        <begin position="705"/>
        <end position="763"/>
    </location>
</feature>
<evidence type="ECO:0000256" key="5">
    <source>
        <dbReference type="ARBA" id="ARBA00022824"/>
    </source>
</evidence>
<keyword evidence="7" id="KW-0503">Monooxygenase</keyword>
<evidence type="ECO:0000256" key="10">
    <source>
        <dbReference type="SAM" id="MobiDB-lite"/>
    </source>
</evidence>